<evidence type="ECO:0000256" key="1">
    <source>
        <dbReference type="ARBA" id="ARBA00004123"/>
    </source>
</evidence>
<dbReference type="InterPro" id="IPR021827">
    <property type="entry name" value="Nup186/Nup192/Nup205"/>
</dbReference>
<evidence type="ECO:0000313" key="6">
    <source>
        <dbReference type="EMBL" id="KCV73144.1"/>
    </source>
</evidence>
<evidence type="ECO:0000313" key="7">
    <source>
        <dbReference type="Proteomes" id="UP000030693"/>
    </source>
</evidence>
<keyword evidence="7" id="KW-1185">Reference proteome</keyword>
<dbReference type="GeneID" id="20525415"/>
<feature type="compositionally biased region" description="Gly residues" evidence="5">
    <location>
        <begin position="273"/>
        <end position="283"/>
    </location>
</feature>
<dbReference type="EMBL" id="KB932201">
    <property type="protein sequence ID" value="KCV73144.1"/>
    <property type="molecule type" value="Genomic_DNA"/>
</dbReference>
<gene>
    <name evidence="6" type="ORF">H696_00690</name>
</gene>
<feature type="compositionally biased region" description="Low complexity" evidence="5">
    <location>
        <begin position="1246"/>
        <end position="1261"/>
    </location>
</feature>
<feature type="compositionally biased region" description="Low complexity" evidence="5">
    <location>
        <begin position="1213"/>
        <end position="1229"/>
    </location>
</feature>
<feature type="compositionally biased region" description="Low complexity" evidence="5">
    <location>
        <begin position="1163"/>
        <end position="1186"/>
    </location>
</feature>
<feature type="region of interest" description="Disordered" evidence="5">
    <location>
        <begin position="1103"/>
        <end position="1125"/>
    </location>
</feature>
<feature type="compositionally biased region" description="Gly residues" evidence="5">
    <location>
        <begin position="1230"/>
        <end position="1245"/>
    </location>
</feature>
<dbReference type="Proteomes" id="UP000030693">
    <property type="component" value="Unassembled WGS sequence"/>
</dbReference>
<name>A0A058ZFL2_FONAL</name>
<evidence type="ECO:0000256" key="5">
    <source>
        <dbReference type="SAM" id="MobiDB-lite"/>
    </source>
</evidence>
<dbReference type="PANTHER" id="PTHR31344">
    <property type="entry name" value="NUCLEAR PORE COMPLEX PROTEIN NUP205"/>
    <property type="match status" value="1"/>
</dbReference>
<reference evidence="6" key="1">
    <citation type="submission" date="2013-04" db="EMBL/GenBank/DDBJ databases">
        <title>The Genome Sequence of Fonticula alba ATCC 38817.</title>
        <authorList>
            <consortium name="The Broad Institute Genomics Platform"/>
            <person name="Russ C."/>
            <person name="Cuomo C."/>
            <person name="Burger G."/>
            <person name="Gray M.W."/>
            <person name="Holland P.W.H."/>
            <person name="King N."/>
            <person name="Lang F.B.F."/>
            <person name="Roger A.J."/>
            <person name="Ruiz-Trillo I."/>
            <person name="Brown M."/>
            <person name="Walker B."/>
            <person name="Young S."/>
            <person name="Zeng Q."/>
            <person name="Gargeya S."/>
            <person name="Fitzgerald M."/>
            <person name="Haas B."/>
            <person name="Abouelleil A."/>
            <person name="Allen A.W."/>
            <person name="Alvarado L."/>
            <person name="Arachchi H.M."/>
            <person name="Berlin A.M."/>
            <person name="Chapman S.B."/>
            <person name="Gainer-Dewar J."/>
            <person name="Goldberg J."/>
            <person name="Griggs A."/>
            <person name="Gujja S."/>
            <person name="Hansen M."/>
            <person name="Howarth C."/>
            <person name="Imamovic A."/>
            <person name="Ireland A."/>
            <person name="Larimer J."/>
            <person name="McCowan C."/>
            <person name="Murphy C."/>
            <person name="Pearson M."/>
            <person name="Poon T.W."/>
            <person name="Priest M."/>
            <person name="Roberts A."/>
            <person name="Saif S."/>
            <person name="Shea T."/>
            <person name="Sisk P."/>
            <person name="Sykes S."/>
            <person name="Wortman J."/>
            <person name="Nusbaum C."/>
            <person name="Birren B."/>
        </authorList>
    </citation>
    <scope>NUCLEOTIDE SEQUENCE [LARGE SCALE GENOMIC DNA]</scope>
    <source>
        <strain evidence="6">ATCC 38817</strain>
    </source>
</reference>
<dbReference type="RefSeq" id="XP_009492845.1">
    <property type="nucleotide sequence ID" value="XM_009494570.1"/>
</dbReference>
<feature type="compositionally biased region" description="Gly residues" evidence="5">
    <location>
        <begin position="1187"/>
        <end position="1196"/>
    </location>
</feature>
<feature type="region of interest" description="Disordered" evidence="5">
    <location>
        <begin position="272"/>
        <end position="292"/>
    </location>
</feature>
<accession>A0A058ZFL2</accession>
<protein>
    <submittedName>
        <fullName evidence="6">Uncharacterized protein</fullName>
    </submittedName>
</protein>
<evidence type="ECO:0000256" key="3">
    <source>
        <dbReference type="ARBA" id="ARBA00022448"/>
    </source>
</evidence>
<feature type="compositionally biased region" description="Low complexity" evidence="5">
    <location>
        <begin position="1047"/>
        <end position="1062"/>
    </location>
</feature>
<dbReference type="STRING" id="691883.A0A058ZFL2"/>
<dbReference type="GO" id="GO:0005643">
    <property type="term" value="C:nuclear pore"/>
    <property type="evidence" value="ECO:0007669"/>
    <property type="project" value="InterPro"/>
</dbReference>
<feature type="region of interest" description="Disordered" evidence="5">
    <location>
        <begin position="1047"/>
        <end position="1078"/>
    </location>
</feature>
<feature type="compositionally biased region" description="Gly residues" evidence="5">
    <location>
        <begin position="1202"/>
        <end position="1212"/>
    </location>
</feature>
<sequence length="1389" mass="145441">MVSVDFEYDQPIPGTSWSLFFTSLGKYASAFGLHMGEERKILPNEARILIDCLDATRRLVLEDAEARQLILGNPNWATFDSLCVLVVSPVPTQLKASLFGVLDALCQTPDVVLRVWQHLEGSHIINPEGGIAFEFHNIEVKNASYPMTIAFLRMLCTMLKFGTPDGLDLRRYLDFVVGTCLIRARHLPCRNIRDQWTILSLGLNFVALLLEEFNPQEPYSLPVSASGSTSTGGQMTAGFTGAGMATTSQFGHGPGLGTSSIYSMHDSAMDGSSMGGAGSGGSPQGSSTASGARAPVPAGWNGLYHPAVYLLASILCGSPLLGEILTVIKSGKELVDSKPPVDFYAGIAHSALRCLLSTLQRQDAIHEILSRDSQLLGSDFLGRRPSWLEMLLLLDGPTSLIQTALFVGCQKSLPCALTAVQVFSRLALSPRMRYKSGSGNRLVNIISTSLLAADIMDAFKLRLSAEVAPVYDDRPGRCTPSALRIEILSLLSTSIRQTPFPSIGHFLLGFDIANPMSATVFQDAQSLQKRSSCLHAIVALLDQALNSCGNLQPLLAFKCYSLLLQLLSNRDSRLRVSSFLRSSLDGFVLRHLSRMPFAPPQEIVSSNQGLGVYLDTISVLLRICSIELHITSTHGPRDANEALIDALFDSAPVDNSDSSALDGVPGARHVLGPRFGLGSLDYLFADHLSHIILSITAAIISVESTVAFRGTLFSALSALIRFVSIDDLGLFCHEGMSLFNCLARDCLSAPPIQRIQALSALNVLISSAAKSSTFAQYLPHFGLPQLIHSLQEDDALISEAIVSGSDSLLNMILLQEVRLSLFIRLCSIPSGALFLFEHRLLDVLTFCQYFQNRPTEQESVAGRDASRDLSQSDRYHFTFKPVLELVCCMLLTCRSNLLVARRVAAFVAAHRELIMMILHDYSSFLSNPSASGRTVSLFDLEEVHLIIRILVGLSRHFSSLQSEFKFERFEKLIGNIIEGHAKHPDIQRLFGVGLANASAPDGGDALGVGGADQLAGSGVSSSPGSAMLQRAKAGIFPSRFSSFRSFGRGTGAGAASPSGASPNRGDSPGAPASSFSQRSPSELGHAILVACLTYVGHRLPDASSATSGGLSPSGRPGAAEPSPVLAGSPQLSLAGLGLAALQDLPASDVASLQFILPAPASGTDATGPGAAPAAGSGVASAAVPSGPSGGSGGAAGVPGSSGAAGAGVGGASTPGNVSSPPGGSQLFGSGSLGPAGASAGGGSGGPATSAGPAGSPATGSANTKPSIDALFASTIREAATGQGPLRDAPYYSYRSGSSSVSGNPAIGVRHLPAFADARSVMLVIGAVAPQLARQLVDLFLNSASQTRHFQSQYSQYFPLASLSTLGSTLAGGAPVAGGLRDAPLSLSSL</sequence>
<evidence type="ECO:0000256" key="4">
    <source>
        <dbReference type="ARBA" id="ARBA00023242"/>
    </source>
</evidence>
<organism evidence="6">
    <name type="scientific">Fonticula alba</name>
    <name type="common">Slime mold</name>
    <dbReference type="NCBI Taxonomy" id="691883"/>
    <lineage>
        <taxon>Eukaryota</taxon>
        <taxon>Rotosphaerida</taxon>
        <taxon>Fonticulaceae</taxon>
        <taxon>Fonticula</taxon>
    </lineage>
</organism>
<evidence type="ECO:0000256" key="2">
    <source>
        <dbReference type="ARBA" id="ARBA00005892"/>
    </source>
</evidence>
<dbReference type="eggNOG" id="KOG1835">
    <property type="taxonomic scope" value="Eukaryota"/>
</dbReference>
<comment type="subcellular location">
    <subcellularLocation>
        <location evidence="1">Nucleus</location>
    </subcellularLocation>
</comment>
<comment type="similarity">
    <text evidence="2">Belongs to the NUP186/NUP192/NUP205 family.</text>
</comment>
<dbReference type="OrthoDB" id="2019644at2759"/>
<dbReference type="PANTHER" id="PTHR31344:SF0">
    <property type="entry name" value="NUCLEAR PORE COMPLEX PROTEIN NUP205"/>
    <property type="match status" value="1"/>
</dbReference>
<proteinExistence type="inferred from homology"/>
<keyword evidence="4" id="KW-0539">Nucleus</keyword>
<feature type="region of interest" description="Disordered" evidence="5">
    <location>
        <begin position="1163"/>
        <end position="1262"/>
    </location>
</feature>
<dbReference type="Pfam" id="PF11894">
    <property type="entry name" value="Nup192"/>
    <property type="match status" value="3"/>
</dbReference>
<keyword evidence="3" id="KW-0813">Transport</keyword>